<proteinExistence type="predicted"/>
<evidence type="ECO:0000313" key="4">
    <source>
        <dbReference type="EMBL" id="PTG70447.1"/>
    </source>
</evidence>
<dbReference type="Pfam" id="PF14044">
    <property type="entry name" value="NETI"/>
    <property type="match status" value="1"/>
</dbReference>
<name>A0AAE5W935_STACR</name>
<gene>
    <name evidence="3" type="ORF">BU638_07150</name>
    <name evidence="2" type="ORF">BU653_03305</name>
    <name evidence="4" type="ORF">BU676_03655</name>
    <name evidence="1" type="ORF">RCF65_10365</name>
</gene>
<evidence type="ECO:0000313" key="3">
    <source>
        <dbReference type="EMBL" id="PTG27106.1"/>
    </source>
</evidence>
<protein>
    <submittedName>
        <fullName evidence="2">NETI motif-containing protein</fullName>
    </submittedName>
</protein>
<comment type="caution">
    <text evidence="2">The sequence shown here is derived from an EMBL/GenBank/DDBJ whole genome shotgun (WGS) entry which is preliminary data.</text>
</comment>
<reference evidence="1 8" key="3">
    <citation type="submission" date="2023-08" db="EMBL/GenBank/DDBJ databases">
        <title>Whole genome sequencing of Staphylococcus chromogenes NNSch 2386.</title>
        <authorList>
            <person name="Kropotov V.S."/>
            <person name="Boriskina E.V."/>
            <person name="Gordinskaya N.A."/>
            <person name="Shkurkina I.S."/>
            <person name="Kryazhev D.V."/>
            <person name="Alekseeva A.E."/>
            <person name="Makhova M.A."/>
        </authorList>
    </citation>
    <scope>NUCLEOTIDE SEQUENCE [LARGE SCALE GENOMIC DNA]</scope>
    <source>
        <strain evidence="1 8">NNSch 2386</strain>
    </source>
</reference>
<dbReference type="Proteomes" id="UP000242144">
    <property type="component" value="Unassembled WGS sequence"/>
</dbReference>
<dbReference type="RefSeq" id="WP_037575736.1">
    <property type="nucleotide sequence ID" value="NZ_BMDK01000003.1"/>
</dbReference>
<evidence type="ECO:0000313" key="1">
    <source>
        <dbReference type="EMBL" id="MDQ7176395.1"/>
    </source>
</evidence>
<dbReference type="EMBL" id="PZAO01000006">
    <property type="protein sequence ID" value="PTG70447.1"/>
    <property type="molecule type" value="Genomic_DNA"/>
</dbReference>
<evidence type="ECO:0000313" key="2">
    <source>
        <dbReference type="EMBL" id="PTG15860.1"/>
    </source>
</evidence>
<dbReference type="EMBL" id="PZCM01000007">
    <property type="protein sequence ID" value="PTG27106.1"/>
    <property type="molecule type" value="Genomic_DNA"/>
</dbReference>
<sequence length="59" mass="6955">MKFKVEDGETIQDCLNRMKQQGYVPIKRFEKPVFVEQEDGRVEVLKQDIIFTGKKINPL</sequence>
<reference evidence="2" key="2">
    <citation type="submission" date="2018-03" db="EMBL/GenBank/DDBJ databases">
        <authorList>
            <person name="Naushad S."/>
        </authorList>
    </citation>
    <scope>NUCLEOTIDE SEQUENCE</scope>
    <source>
        <strain evidence="3">SNUC 105</strain>
        <strain evidence="4">SNUC 1363</strain>
        <strain evidence="2">SNUC 505</strain>
    </source>
</reference>
<dbReference type="Proteomes" id="UP000242008">
    <property type="component" value="Unassembled WGS sequence"/>
</dbReference>
<dbReference type="GeneID" id="93655206"/>
<keyword evidence="5" id="KW-1185">Reference proteome</keyword>
<dbReference type="InterPro" id="IPR025930">
    <property type="entry name" value="NETI"/>
</dbReference>
<dbReference type="EMBL" id="JAVGJF010000105">
    <property type="protein sequence ID" value="MDQ7176395.1"/>
    <property type="molecule type" value="Genomic_DNA"/>
</dbReference>
<evidence type="ECO:0000313" key="5">
    <source>
        <dbReference type="Proteomes" id="UP000242008"/>
    </source>
</evidence>
<dbReference type="Proteomes" id="UP001240157">
    <property type="component" value="Unassembled WGS sequence"/>
</dbReference>
<evidence type="ECO:0000313" key="7">
    <source>
        <dbReference type="Proteomes" id="UP000242704"/>
    </source>
</evidence>
<dbReference type="EMBL" id="PZBZ01000013">
    <property type="protein sequence ID" value="PTG15860.1"/>
    <property type="molecule type" value="Genomic_DNA"/>
</dbReference>
<dbReference type="AlphaFoldDB" id="A0AAE5W935"/>
<organism evidence="2 7">
    <name type="scientific">Staphylococcus chromogenes</name>
    <name type="common">Staphylococcus hyicus subsp. chromogenes</name>
    <dbReference type="NCBI Taxonomy" id="46126"/>
    <lineage>
        <taxon>Bacteria</taxon>
        <taxon>Bacillati</taxon>
        <taxon>Bacillota</taxon>
        <taxon>Bacilli</taxon>
        <taxon>Bacillales</taxon>
        <taxon>Staphylococcaceae</taxon>
        <taxon>Staphylococcus</taxon>
    </lineage>
</organism>
<evidence type="ECO:0000313" key="6">
    <source>
        <dbReference type="Proteomes" id="UP000242144"/>
    </source>
</evidence>
<dbReference type="Proteomes" id="UP000242704">
    <property type="component" value="Unassembled WGS sequence"/>
</dbReference>
<reference evidence="5 6" key="1">
    <citation type="journal article" date="2016" name="Front. Microbiol.">
        <title>Comprehensive Phylogenetic Analysis of Bovine Non-aureus Staphylococci Species Based on Whole-Genome Sequencing.</title>
        <authorList>
            <person name="Naushad S."/>
            <person name="Barkema H.W."/>
            <person name="Luby C."/>
            <person name="Condas L.A."/>
            <person name="Nobrega D.B."/>
            <person name="Carson D.A."/>
            <person name="De Buck J."/>
        </authorList>
    </citation>
    <scope>NUCLEOTIDE SEQUENCE [LARGE SCALE GENOMIC DNA]</scope>
    <source>
        <strain evidence="3 6">SNUC 105</strain>
        <strain evidence="4 5">SNUC 1363</strain>
        <strain evidence="2 7">SNUC 505</strain>
    </source>
</reference>
<evidence type="ECO:0000313" key="8">
    <source>
        <dbReference type="Proteomes" id="UP001240157"/>
    </source>
</evidence>
<accession>A0AAE5W935</accession>